<evidence type="ECO:0000256" key="8">
    <source>
        <dbReference type="ARBA" id="ARBA00023033"/>
    </source>
</evidence>
<dbReference type="OrthoDB" id="1055148at2759"/>
<evidence type="ECO:0000256" key="4">
    <source>
        <dbReference type="ARBA" id="ARBA00022617"/>
    </source>
</evidence>
<name>A0A9Q1QQ58_9CARY</name>
<evidence type="ECO:0000313" key="12">
    <source>
        <dbReference type="Proteomes" id="UP001153076"/>
    </source>
</evidence>
<protein>
    <recommendedName>
        <fullName evidence="13">Cytochrome P450</fullName>
    </recommendedName>
</protein>
<comment type="caution">
    <text evidence="11">The sequence shown here is derived from an EMBL/GenBank/DDBJ whole genome shotgun (WGS) entry which is preliminary data.</text>
</comment>
<dbReference type="Gene3D" id="1.10.630.10">
    <property type="entry name" value="Cytochrome P450"/>
    <property type="match status" value="1"/>
</dbReference>
<evidence type="ECO:0000313" key="11">
    <source>
        <dbReference type="EMBL" id="KAJ8449626.1"/>
    </source>
</evidence>
<keyword evidence="4 10" id="KW-0349">Heme</keyword>
<keyword evidence="7 10" id="KW-0408">Iron</keyword>
<comment type="cofactor">
    <cofactor evidence="1">
        <name>heme</name>
        <dbReference type="ChEBI" id="CHEBI:30413"/>
    </cofactor>
</comment>
<keyword evidence="6 10" id="KW-0560">Oxidoreductase</keyword>
<evidence type="ECO:0000256" key="7">
    <source>
        <dbReference type="ARBA" id="ARBA00023004"/>
    </source>
</evidence>
<reference evidence="11" key="1">
    <citation type="submission" date="2022-04" db="EMBL/GenBank/DDBJ databases">
        <title>Carnegiea gigantea Genome sequencing and assembly v2.</title>
        <authorList>
            <person name="Copetti D."/>
            <person name="Sanderson M.J."/>
            <person name="Burquez A."/>
            <person name="Wojciechowski M.F."/>
        </authorList>
    </citation>
    <scope>NUCLEOTIDE SEQUENCE</scope>
    <source>
        <strain evidence="11">SGP5-SGP5p</strain>
        <tissue evidence="11">Aerial part</tissue>
    </source>
</reference>
<evidence type="ECO:0000256" key="1">
    <source>
        <dbReference type="ARBA" id="ARBA00001971"/>
    </source>
</evidence>
<evidence type="ECO:0000256" key="9">
    <source>
        <dbReference type="ARBA" id="ARBA00023136"/>
    </source>
</evidence>
<comment type="similarity">
    <text evidence="3 10">Belongs to the cytochrome P450 family.</text>
</comment>
<dbReference type="AlphaFoldDB" id="A0A9Q1QQ58"/>
<evidence type="ECO:0000256" key="5">
    <source>
        <dbReference type="ARBA" id="ARBA00022723"/>
    </source>
</evidence>
<organism evidence="11 12">
    <name type="scientific">Carnegiea gigantea</name>
    <dbReference type="NCBI Taxonomy" id="171969"/>
    <lineage>
        <taxon>Eukaryota</taxon>
        <taxon>Viridiplantae</taxon>
        <taxon>Streptophyta</taxon>
        <taxon>Embryophyta</taxon>
        <taxon>Tracheophyta</taxon>
        <taxon>Spermatophyta</taxon>
        <taxon>Magnoliopsida</taxon>
        <taxon>eudicotyledons</taxon>
        <taxon>Gunneridae</taxon>
        <taxon>Pentapetalae</taxon>
        <taxon>Caryophyllales</taxon>
        <taxon>Cactineae</taxon>
        <taxon>Cactaceae</taxon>
        <taxon>Cactoideae</taxon>
        <taxon>Echinocereeae</taxon>
        <taxon>Carnegiea</taxon>
    </lineage>
</organism>
<dbReference type="Pfam" id="PF00067">
    <property type="entry name" value="p450"/>
    <property type="match status" value="1"/>
</dbReference>
<accession>A0A9Q1QQ58</accession>
<dbReference type="GO" id="GO:0020037">
    <property type="term" value="F:heme binding"/>
    <property type="evidence" value="ECO:0007669"/>
    <property type="project" value="InterPro"/>
</dbReference>
<dbReference type="EMBL" id="JAKOGI010000020">
    <property type="protein sequence ID" value="KAJ8449626.1"/>
    <property type="molecule type" value="Genomic_DNA"/>
</dbReference>
<dbReference type="InterPro" id="IPR017972">
    <property type="entry name" value="Cyt_P450_CS"/>
</dbReference>
<dbReference type="GO" id="GO:0016705">
    <property type="term" value="F:oxidoreductase activity, acting on paired donors, with incorporation or reduction of molecular oxygen"/>
    <property type="evidence" value="ECO:0007669"/>
    <property type="project" value="InterPro"/>
</dbReference>
<dbReference type="PANTHER" id="PTHR47943">
    <property type="entry name" value="CYTOCHROME P450 93A3-LIKE"/>
    <property type="match status" value="1"/>
</dbReference>
<evidence type="ECO:0000256" key="3">
    <source>
        <dbReference type="ARBA" id="ARBA00010617"/>
    </source>
</evidence>
<keyword evidence="12" id="KW-1185">Reference proteome</keyword>
<sequence length="184" mass="20949">MEDGIVNGFIILKKSRVIVNGWAVILVETQMYGQQNVEFYPQRFTGSDINVRGLHFELIPFGAGRRVCPGMPTSSLLLLTWYIVFIGRSPMECVMMMLRIFPHQILRLIVLFQDKHRSIILIDRSSNSDEHQLSSDFGPKEFTRLFIIDKLFITHSLAILTATSFPTSQLQKLVSPTMVSSDKA</sequence>
<evidence type="ECO:0000256" key="2">
    <source>
        <dbReference type="ARBA" id="ARBA00004370"/>
    </source>
</evidence>
<evidence type="ECO:0008006" key="13">
    <source>
        <dbReference type="Google" id="ProtNLM"/>
    </source>
</evidence>
<comment type="subcellular location">
    <subcellularLocation>
        <location evidence="2">Membrane</location>
    </subcellularLocation>
</comment>
<gene>
    <name evidence="11" type="ORF">Cgig2_005648</name>
</gene>
<dbReference type="InterPro" id="IPR036396">
    <property type="entry name" value="Cyt_P450_sf"/>
</dbReference>
<dbReference type="Proteomes" id="UP001153076">
    <property type="component" value="Unassembled WGS sequence"/>
</dbReference>
<keyword evidence="9" id="KW-0472">Membrane</keyword>
<dbReference type="SUPFAM" id="SSF48264">
    <property type="entry name" value="Cytochrome P450"/>
    <property type="match status" value="1"/>
</dbReference>
<dbReference type="GO" id="GO:0005506">
    <property type="term" value="F:iron ion binding"/>
    <property type="evidence" value="ECO:0007669"/>
    <property type="project" value="InterPro"/>
</dbReference>
<evidence type="ECO:0000256" key="10">
    <source>
        <dbReference type="RuleBase" id="RU000461"/>
    </source>
</evidence>
<dbReference type="GO" id="GO:0004497">
    <property type="term" value="F:monooxygenase activity"/>
    <property type="evidence" value="ECO:0007669"/>
    <property type="project" value="UniProtKB-KW"/>
</dbReference>
<evidence type="ECO:0000256" key="6">
    <source>
        <dbReference type="ARBA" id="ARBA00023002"/>
    </source>
</evidence>
<keyword evidence="5 10" id="KW-0479">Metal-binding</keyword>
<dbReference type="GO" id="GO:0016020">
    <property type="term" value="C:membrane"/>
    <property type="evidence" value="ECO:0007669"/>
    <property type="project" value="UniProtKB-SubCell"/>
</dbReference>
<keyword evidence="8 10" id="KW-0503">Monooxygenase</keyword>
<dbReference type="InterPro" id="IPR001128">
    <property type="entry name" value="Cyt_P450"/>
</dbReference>
<proteinExistence type="inferred from homology"/>
<dbReference type="PANTHER" id="PTHR47943:SF2">
    <property type="entry name" value="CYTOCHROME P450"/>
    <property type="match status" value="1"/>
</dbReference>
<dbReference type="PROSITE" id="PS00086">
    <property type="entry name" value="CYTOCHROME_P450"/>
    <property type="match status" value="1"/>
</dbReference>